<organism evidence="1 2">
    <name type="scientific">Paralysiella testudinis</name>
    <dbReference type="NCBI Taxonomy" id="2809020"/>
    <lineage>
        <taxon>Bacteria</taxon>
        <taxon>Pseudomonadati</taxon>
        <taxon>Pseudomonadota</taxon>
        <taxon>Betaproteobacteria</taxon>
        <taxon>Neisseriales</taxon>
        <taxon>Neisseriaceae</taxon>
        <taxon>Paralysiella</taxon>
    </lineage>
</organism>
<keyword evidence="2" id="KW-1185">Reference proteome</keyword>
<name>A0A892ZD85_9NEIS</name>
<accession>A0A892ZD85</accession>
<dbReference type="RefSeq" id="WP_230338193.1">
    <property type="nucleotide sequence ID" value="NZ_CP069798.1"/>
</dbReference>
<evidence type="ECO:0000313" key="2">
    <source>
        <dbReference type="Proteomes" id="UP000653156"/>
    </source>
</evidence>
<gene>
    <name evidence="1" type="ORF">JQU52_09130</name>
</gene>
<dbReference type="KEGG" id="ptes:JQU52_09130"/>
<dbReference type="Proteomes" id="UP000653156">
    <property type="component" value="Chromosome"/>
</dbReference>
<protein>
    <submittedName>
        <fullName evidence="1">DUF2322 family protein</fullName>
    </submittedName>
</protein>
<dbReference type="InterPro" id="IPR016755">
    <property type="entry name" value="UCP019302"/>
</dbReference>
<dbReference type="EMBL" id="CP069798">
    <property type="protein sequence ID" value="QRQ80902.1"/>
    <property type="molecule type" value="Genomic_DNA"/>
</dbReference>
<sequence>MNFQETLATLPEIGHLNGLNICSEDGDIVHHIPAAPGKLGSLRVYYTLAQRYHDKLDSIAAYYGLSLFAEHTADARQHPGKHPNIDLLIAVIDGNLHYRLLPLEDDI</sequence>
<dbReference type="Pfam" id="PF10084">
    <property type="entry name" value="DUF2322"/>
    <property type="match status" value="1"/>
</dbReference>
<proteinExistence type="predicted"/>
<dbReference type="PIRSF" id="PIRSF019302">
    <property type="entry name" value="UCP019302"/>
    <property type="match status" value="1"/>
</dbReference>
<evidence type="ECO:0000313" key="1">
    <source>
        <dbReference type="EMBL" id="QRQ80902.1"/>
    </source>
</evidence>
<dbReference type="AlphaFoldDB" id="A0A892ZD85"/>
<reference evidence="1" key="1">
    <citation type="submission" date="2021-02" db="EMBL/GenBank/DDBJ databases">
        <title>Neisseriaceae sp. 26B isolated from the cloaca of a Common Toad-headed Turtle (Mesoclemmys nasuta).</title>
        <authorList>
            <person name="Spergser J."/>
            <person name="Busse H.-J."/>
        </authorList>
    </citation>
    <scope>NUCLEOTIDE SEQUENCE</scope>
    <source>
        <strain evidence="1">26B</strain>
    </source>
</reference>